<dbReference type="InterPro" id="IPR004477">
    <property type="entry name" value="ComEC_N"/>
</dbReference>
<keyword evidence="2" id="KW-1003">Cell membrane</keyword>
<gene>
    <name evidence="8" type="ORF">E4T21_07285</name>
</gene>
<proteinExistence type="predicted"/>
<keyword evidence="5 6" id="KW-0472">Membrane</keyword>
<evidence type="ECO:0000256" key="6">
    <source>
        <dbReference type="SAM" id="Phobius"/>
    </source>
</evidence>
<dbReference type="Pfam" id="PF03772">
    <property type="entry name" value="Competence"/>
    <property type="match status" value="1"/>
</dbReference>
<keyword evidence="9" id="KW-1185">Reference proteome</keyword>
<feature type="transmembrane region" description="Helical" evidence="6">
    <location>
        <begin position="296"/>
        <end position="329"/>
    </location>
</feature>
<dbReference type="SMART" id="SM00849">
    <property type="entry name" value="Lactamase_B"/>
    <property type="match status" value="1"/>
</dbReference>
<dbReference type="InterPro" id="IPR001279">
    <property type="entry name" value="Metallo-B-lactamas"/>
</dbReference>
<dbReference type="InterPro" id="IPR035681">
    <property type="entry name" value="ComA-like_MBL"/>
</dbReference>
<organism evidence="8 9">
    <name type="scientific">Halomonas binhaiensis</name>
    <dbReference type="NCBI Taxonomy" id="2562282"/>
    <lineage>
        <taxon>Bacteria</taxon>
        <taxon>Pseudomonadati</taxon>
        <taxon>Pseudomonadota</taxon>
        <taxon>Gammaproteobacteria</taxon>
        <taxon>Oceanospirillales</taxon>
        <taxon>Halomonadaceae</taxon>
        <taxon>Halomonas</taxon>
    </lineage>
</organism>
<feature type="transmembrane region" description="Helical" evidence="6">
    <location>
        <begin position="396"/>
        <end position="415"/>
    </location>
</feature>
<comment type="subcellular location">
    <subcellularLocation>
        <location evidence="1">Cell membrane</location>
        <topology evidence="1">Multi-pass membrane protein</topology>
    </subcellularLocation>
</comment>
<dbReference type="InterPro" id="IPR025405">
    <property type="entry name" value="DUF4131"/>
</dbReference>
<keyword evidence="4 6" id="KW-1133">Transmembrane helix</keyword>
<feature type="transmembrane region" description="Helical" evidence="6">
    <location>
        <begin position="421"/>
        <end position="440"/>
    </location>
</feature>
<evidence type="ECO:0000256" key="1">
    <source>
        <dbReference type="ARBA" id="ARBA00004651"/>
    </source>
</evidence>
<dbReference type="SUPFAM" id="SSF56281">
    <property type="entry name" value="Metallo-hydrolase/oxidoreductase"/>
    <property type="match status" value="1"/>
</dbReference>
<dbReference type="NCBIfam" id="TIGR00361">
    <property type="entry name" value="ComEC_Rec2"/>
    <property type="match status" value="1"/>
</dbReference>
<dbReference type="GO" id="GO:0005886">
    <property type="term" value="C:plasma membrane"/>
    <property type="evidence" value="ECO:0007669"/>
    <property type="project" value="UniProtKB-SubCell"/>
</dbReference>
<dbReference type="Proteomes" id="UP000324285">
    <property type="component" value="Chromosome"/>
</dbReference>
<feature type="transmembrane region" description="Helical" evidence="6">
    <location>
        <begin position="452"/>
        <end position="475"/>
    </location>
</feature>
<dbReference type="CDD" id="cd07731">
    <property type="entry name" value="ComA-like_MBL-fold"/>
    <property type="match status" value="1"/>
</dbReference>
<evidence type="ECO:0000256" key="5">
    <source>
        <dbReference type="ARBA" id="ARBA00023136"/>
    </source>
</evidence>
<evidence type="ECO:0000313" key="8">
    <source>
        <dbReference type="EMBL" id="QEM81362.1"/>
    </source>
</evidence>
<dbReference type="OrthoDB" id="9761531at2"/>
<dbReference type="AlphaFoldDB" id="A0A5C1NCG5"/>
<dbReference type="EMBL" id="CP038437">
    <property type="protein sequence ID" value="QEM81362.1"/>
    <property type="molecule type" value="Genomic_DNA"/>
</dbReference>
<dbReference type="PANTHER" id="PTHR30619">
    <property type="entry name" value="DNA INTERNALIZATION/COMPETENCE PROTEIN COMEC/REC2"/>
    <property type="match status" value="1"/>
</dbReference>
<name>A0A5C1NCG5_9GAMM</name>
<dbReference type="InterPro" id="IPR036866">
    <property type="entry name" value="RibonucZ/Hydroxyglut_hydro"/>
</dbReference>
<feature type="transmembrane region" description="Helical" evidence="6">
    <location>
        <begin position="12"/>
        <end position="33"/>
    </location>
</feature>
<dbReference type="InterPro" id="IPR052159">
    <property type="entry name" value="Competence_DNA_uptake"/>
</dbReference>
<dbReference type="KEGG" id="hbh:E4T21_07285"/>
<accession>A0A5C1NCG5</accession>
<dbReference type="Gene3D" id="3.60.15.10">
    <property type="entry name" value="Ribonuclease Z/Hydroxyacylglutathione hydrolase-like"/>
    <property type="match status" value="1"/>
</dbReference>
<keyword evidence="3 6" id="KW-0812">Transmembrane</keyword>
<protein>
    <submittedName>
        <fullName evidence="8">DNA internalization-related competence protein ComEC/Rec2</fullName>
    </submittedName>
</protein>
<feature type="domain" description="Metallo-beta-lactamase" evidence="7">
    <location>
        <begin position="542"/>
        <end position="733"/>
    </location>
</feature>
<sequence>MNRSASRGYGLAFPLALGCMFGGLAFHMGGNAWEAAGPLLAVLLLSGLAGRCWPAVVVCLAALWVMTSLLVDKGGELADGLSGQLLIVEARVLSSDLDDRGTQRLVLQVEDCHPLDPSLPSCTPLQRIRVTRYADNGYSDRGKAPADDLEQPQTGERWRLGVKLWPPWGMSNPGTFDYQGWLWREGIQATGKVVDTPVGSRLALAGFSLRQSARNYLYRQPLNDQAKRWLAALTLGDGDALSDDDWDLLNATGTTHLVVVSGLHVGLVAVLVLWLAKGMARLLSPGNWRMQMWPWWVAGAAAAGFVWMVGGAPPAMRALVMTLVAMWVAGGRHHPSPWQALALALGLVVLINPLSLWRPGLWLSFSAVSLLVLIWQGRRPPAGRMGPVKVLLRTQLLLSPLVSGLVLISFGRLAWVAPVANLFAVPVVSMLLVPLGMLGWSLSMLWPPIGLLIWQLDGVVIDVVVAGLAWLSTWGTELYPDLSWRESLGISLCAMALIMGIPGMAPRLRWGMMILILASGPFHGSAGPRRGEFDLVIWDVGQGLMAEVRTARHRLLFDTGPRSYSGFVPATGILPPGGRFDAVVVSHADLDHSGGVDWVAAEYRVSQWLHPQLEWPERMPRSPSTTTCERGKAWHWDGVEFRFLWPPSGNAQQTLSSNDRSCVLEVTANGRRIIIPGDASKRTERYWLRDAMDTDDSARLDVLVLGHHGSYTSTGVALVEALQPVFSVVSAGRFNALGHPSAEVVRRLRHAGSCFFSTALDGQLHFMLRLGRPIRVGSHRRGSGVGGRCHGVESGL</sequence>
<dbReference type="InterPro" id="IPR004797">
    <property type="entry name" value="Competence_ComEC/Rec2"/>
</dbReference>
<dbReference type="Pfam" id="PF00753">
    <property type="entry name" value="Lactamase_B"/>
    <property type="match status" value="1"/>
</dbReference>
<dbReference type="PROSITE" id="PS51257">
    <property type="entry name" value="PROKAR_LIPOPROTEIN"/>
    <property type="match status" value="1"/>
</dbReference>
<evidence type="ECO:0000256" key="2">
    <source>
        <dbReference type="ARBA" id="ARBA00022475"/>
    </source>
</evidence>
<feature type="transmembrane region" description="Helical" evidence="6">
    <location>
        <begin position="39"/>
        <end position="65"/>
    </location>
</feature>
<feature type="transmembrane region" description="Helical" evidence="6">
    <location>
        <begin position="360"/>
        <end position="375"/>
    </location>
</feature>
<feature type="transmembrane region" description="Helical" evidence="6">
    <location>
        <begin position="487"/>
        <end position="505"/>
    </location>
</feature>
<evidence type="ECO:0000256" key="3">
    <source>
        <dbReference type="ARBA" id="ARBA00022692"/>
    </source>
</evidence>
<feature type="transmembrane region" description="Helical" evidence="6">
    <location>
        <begin position="257"/>
        <end position="276"/>
    </location>
</feature>
<evidence type="ECO:0000313" key="9">
    <source>
        <dbReference type="Proteomes" id="UP000324285"/>
    </source>
</evidence>
<dbReference type="PANTHER" id="PTHR30619:SF1">
    <property type="entry name" value="RECOMBINATION PROTEIN 2"/>
    <property type="match status" value="1"/>
</dbReference>
<evidence type="ECO:0000259" key="7">
    <source>
        <dbReference type="SMART" id="SM00849"/>
    </source>
</evidence>
<dbReference type="NCBIfam" id="TIGR00360">
    <property type="entry name" value="ComEC_N-term"/>
    <property type="match status" value="1"/>
</dbReference>
<reference evidence="8" key="1">
    <citation type="submission" date="2021-02" db="EMBL/GenBank/DDBJ databases">
        <title>Strain Y2R2, a novel species of the genus Halomonas.</title>
        <authorList>
            <person name="Huang H."/>
        </authorList>
    </citation>
    <scope>NUCLEOTIDE SEQUENCE</scope>
    <source>
        <strain evidence="8">Y2R2</strain>
    </source>
</reference>
<dbReference type="RefSeq" id="WP_149284376.1">
    <property type="nucleotide sequence ID" value="NZ_CP038437.2"/>
</dbReference>
<dbReference type="GO" id="GO:0030420">
    <property type="term" value="P:establishment of competence for transformation"/>
    <property type="evidence" value="ECO:0007669"/>
    <property type="project" value="InterPro"/>
</dbReference>
<dbReference type="Pfam" id="PF13567">
    <property type="entry name" value="DUF4131"/>
    <property type="match status" value="1"/>
</dbReference>
<evidence type="ECO:0000256" key="4">
    <source>
        <dbReference type="ARBA" id="ARBA00022989"/>
    </source>
</evidence>